<feature type="region of interest" description="Disordered" evidence="1">
    <location>
        <begin position="114"/>
        <end position="159"/>
    </location>
</feature>
<feature type="compositionally biased region" description="Polar residues" evidence="1">
    <location>
        <begin position="71"/>
        <end position="82"/>
    </location>
</feature>
<feature type="compositionally biased region" description="Basic and acidic residues" evidence="1">
    <location>
        <begin position="1"/>
        <end position="12"/>
    </location>
</feature>
<reference evidence="3" key="1">
    <citation type="journal article" date="2012" name="MBio">
        <title>Comparative genome analysis of Trichophyton rubrum and related dermatophytes reveals candidate genes involved in infection.</title>
        <authorList>
            <person name="Martinez D.A."/>
            <person name="Oliver B.G."/>
            <person name="Graeser Y."/>
            <person name="Goldberg J.M."/>
            <person name="Li W."/>
            <person name="Martinez-Rossi N.M."/>
            <person name="Monod M."/>
            <person name="Shelest E."/>
            <person name="Barton R.C."/>
            <person name="Birch E."/>
            <person name="Brakhage A.A."/>
            <person name="Chen Z."/>
            <person name="Gurr S.J."/>
            <person name="Heiman D."/>
            <person name="Heitman J."/>
            <person name="Kosti I."/>
            <person name="Rossi A."/>
            <person name="Saif S."/>
            <person name="Samalova M."/>
            <person name="Saunders C.W."/>
            <person name="Shea T."/>
            <person name="Summerbell R.C."/>
            <person name="Xu J."/>
            <person name="Young S."/>
            <person name="Zeng Q."/>
            <person name="Birren B.W."/>
            <person name="Cuomo C.A."/>
            <person name="White T.C."/>
        </authorList>
    </citation>
    <scope>NUCLEOTIDE SEQUENCE [LARGE SCALE GENOMIC DNA]</scope>
    <source>
        <strain evidence="3">CBS 112818</strain>
    </source>
</reference>
<gene>
    <name evidence="2" type="ORF">TESG_08356</name>
</gene>
<dbReference type="HOGENOM" id="CLU_056566_0_0_1"/>
<evidence type="ECO:0000313" key="2">
    <source>
        <dbReference type="EMBL" id="EGD94901.1"/>
    </source>
</evidence>
<dbReference type="EMBL" id="GG698485">
    <property type="protein sequence ID" value="EGD94901.1"/>
    <property type="molecule type" value="Genomic_DNA"/>
</dbReference>
<organism evidence="2 3">
    <name type="scientific">Trichophyton tonsurans (strain CBS 112818)</name>
    <name type="common">Scalp ringworm fungus</name>
    <dbReference type="NCBI Taxonomy" id="647933"/>
    <lineage>
        <taxon>Eukaryota</taxon>
        <taxon>Fungi</taxon>
        <taxon>Dikarya</taxon>
        <taxon>Ascomycota</taxon>
        <taxon>Pezizomycotina</taxon>
        <taxon>Eurotiomycetes</taxon>
        <taxon>Eurotiomycetidae</taxon>
        <taxon>Onygenales</taxon>
        <taxon>Arthrodermataceae</taxon>
        <taxon>Trichophyton</taxon>
    </lineage>
</organism>
<dbReference type="Proteomes" id="UP000009172">
    <property type="component" value="Unassembled WGS sequence"/>
</dbReference>
<feature type="compositionally biased region" description="Acidic residues" evidence="1">
    <location>
        <begin position="41"/>
        <end position="53"/>
    </location>
</feature>
<proteinExistence type="predicted"/>
<evidence type="ECO:0000256" key="1">
    <source>
        <dbReference type="SAM" id="MobiDB-lite"/>
    </source>
</evidence>
<name>F2RUA2_TRIT1</name>
<feature type="region of interest" description="Disordered" evidence="1">
    <location>
        <begin position="1"/>
        <end position="95"/>
    </location>
</feature>
<sequence>MDRKDGSAELQRRPGKSRPFLGHNRKKDEDEEEKESSAIERDEDEDDDDDGSEEPTRTGSSNKDGWPAMTYSPSRLQIIKSQRATEDGNPTCPRRRQEKALGLCLIQLTFHGSTGEKGEKDEARGWDGIRGRGKRPGTGTGPETWRGEDGGGREEEEEEETTVMMMEVAADASPAYDRLPSPASCVLPKRRWTGLLGPEYPRWPSRTEGRAVRPRQGQDGTARGGRRGTMICTSGQRGHQEQGSSRSSSISHDLPTSYPRAVQGQTETRQA</sequence>
<dbReference type="AlphaFoldDB" id="F2RUA2"/>
<accession>F2RUA2</accession>
<keyword evidence="3" id="KW-1185">Reference proteome</keyword>
<feature type="compositionally biased region" description="Low complexity" evidence="1">
    <location>
        <begin position="234"/>
        <end position="252"/>
    </location>
</feature>
<feature type="compositionally biased region" description="Basic and acidic residues" evidence="1">
    <location>
        <begin position="114"/>
        <end position="130"/>
    </location>
</feature>
<protein>
    <submittedName>
        <fullName evidence="2">Uncharacterized protein</fullName>
    </submittedName>
</protein>
<evidence type="ECO:0000313" key="3">
    <source>
        <dbReference type="Proteomes" id="UP000009172"/>
    </source>
</evidence>
<feature type="region of interest" description="Disordered" evidence="1">
    <location>
        <begin position="196"/>
        <end position="271"/>
    </location>
</feature>